<sequence length="153" mass="16471">MSPHCVHYWYTTGGTQCLARAFRYSGLIEPPVGSVPPVPLPPFCCSSRWARCMMTRPSSVAIVCSVCLARFCRSIDSSTGLASFFGTISPCASVMTLWLVLIGRIIPAPGPGARVVRPTMRGVAGAGLVRSRMYCYRLGRSGRLGLFHLLGDG</sequence>
<evidence type="ECO:0000313" key="2">
    <source>
        <dbReference type="Proteomes" id="UP000075903"/>
    </source>
</evidence>
<dbReference type="VEuPathDB" id="VectorBase:AMEM012819"/>
<accession>A0A182VCW3</accession>
<name>A0A182VCW3_ANOME</name>
<keyword evidence="2" id="KW-1185">Reference proteome</keyword>
<organism evidence="1 2">
    <name type="scientific">Anopheles merus</name>
    <name type="common">Mosquito</name>
    <dbReference type="NCBI Taxonomy" id="30066"/>
    <lineage>
        <taxon>Eukaryota</taxon>
        <taxon>Metazoa</taxon>
        <taxon>Ecdysozoa</taxon>
        <taxon>Arthropoda</taxon>
        <taxon>Hexapoda</taxon>
        <taxon>Insecta</taxon>
        <taxon>Pterygota</taxon>
        <taxon>Neoptera</taxon>
        <taxon>Endopterygota</taxon>
        <taxon>Diptera</taxon>
        <taxon>Nematocera</taxon>
        <taxon>Culicoidea</taxon>
        <taxon>Culicidae</taxon>
        <taxon>Anophelinae</taxon>
        <taxon>Anopheles</taxon>
    </lineage>
</organism>
<dbReference type="AlphaFoldDB" id="A0A182VCW3"/>
<evidence type="ECO:0000313" key="1">
    <source>
        <dbReference type="EnsemblMetazoa" id="AMEM012819-PA"/>
    </source>
</evidence>
<dbReference type="Proteomes" id="UP000075903">
    <property type="component" value="Unassembled WGS sequence"/>
</dbReference>
<reference evidence="1" key="1">
    <citation type="submission" date="2020-05" db="UniProtKB">
        <authorList>
            <consortium name="EnsemblMetazoa"/>
        </authorList>
    </citation>
    <scope>IDENTIFICATION</scope>
    <source>
        <strain evidence="1">MAF</strain>
    </source>
</reference>
<dbReference type="EnsemblMetazoa" id="AMEM012819-RA">
    <property type="protein sequence ID" value="AMEM012819-PA"/>
    <property type="gene ID" value="AMEM012819"/>
</dbReference>
<proteinExistence type="predicted"/>
<protein>
    <submittedName>
        <fullName evidence="1">Uncharacterized protein</fullName>
    </submittedName>
</protein>